<evidence type="ECO:0000313" key="3">
    <source>
        <dbReference type="Proteomes" id="UP001597467"/>
    </source>
</evidence>
<feature type="transmembrane region" description="Helical" evidence="1">
    <location>
        <begin position="12"/>
        <end position="29"/>
    </location>
</feature>
<comment type="caution">
    <text evidence="2">The sequence shown here is derived from an EMBL/GenBank/DDBJ whole genome shotgun (WGS) entry which is preliminary data.</text>
</comment>
<proteinExistence type="predicted"/>
<reference evidence="3" key="1">
    <citation type="journal article" date="2019" name="Int. J. Syst. Evol. Microbiol.">
        <title>The Global Catalogue of Microorganisms (GCM) 10K type strain sequencing project: providing services to taxonomists for standard genome sequencing and annotation.</title>
        <authorList>
            <consortium name="The Broad Institute Genomics Platform"/>
            <consortium name="The Broad Institute Genome Sequencing Center for Infectious Disease"/>
            <person name="Wu L."/>
            <person name="Ma J."/>
        </authorList>
    </citation>
    <scope>NUCLEOTIDE SEQUENCE [LARGE SCALE GENOMIC DNA]</scope>
    <source>
        <strain evidence="3">KCTC 42808</strain>
    </source>
</reference>
<keyword evidence="1" id="KW-1133">Transmembrane helix</keyword>
<name>A0ABW5JYQ5_9FLAO</name>
<evidence type="ECO:0008006" key="4">
    <source>
        <dbReference type="Google" id="ProtNLM"/>
    </source>
</evidence>
<sequence length="150" mass="18107">MEKRKKISTNIIFRKYFLSWFVLVFAYIITNFFNLSRFWDYGTWIIAILTFLLFVSLKKMEFTKNAVYFDNKKVEYESITHLKTFEVQHRPFYLFKTNSENFLKRYYLTQLGGIGYFSIIKILFSYKNATELPLAEFLTLLDEKSNISKN</sequence>
<dbReference type="RefSeq" id="WP_379901554.1">
    <property type="nucleotide sequence ID" value="NZ_JBHULM010000007.1"/>
</dbReference>
<dbReference type="EMBL" id="JBHULM010000007">
    <property type="protein sequence ID" value="MFD2541636.1"/>
    <property type="molecule type" value="Genomic_DNA"/>
</dbReference>
<feature type="transmembrane region" description="Helical" evidence="1">
    <location>
        <begin position="41"/>
        <end position="57"/>
    </location>
</feature>
<evidence type="ECO:0000313" key="2">
    <source>
        <dbReference type="EMBL" id="MFD2541636.1"/>
    </source>
</evidence>
<keyword evidence="3" id="KW-1185">Reference proteome</keyword>
<accession>A0ABW5JYQ5</accession>
<dbReference type="Proteomes" id="UP001597467">
    <property type="component" value="Unassembled WGS sequence"/>
</dbReference>
<protein>
    <recommendedName>
        <fullName evidence="4">PH domain-containing protein</fullName>
    </recommendedName>
</protein>
<keyword evidence="1" id="KW-0812">Transmembrane</keyword>
<organism evidence="2 3">
    <name type="scientific">Lacinutrix gracilariae</name>
    <dbReference type="NCBI Taxonomy" id="1747198"/>
    <lineage>
        <taxon>Bacteria</taxon>
        <taxon>Pseudomonadati</taxon>
        <taxon>Bacteroidota</taxon>
        <taxon>Flavobacteriia</taxon>
        <taxon>Flavobacteriales</taxon>
        <taxon>Flavobacteriaceae</taxon>
        <taxon>Lacinutrix</taxon>
    </lineage>
</organism>
<evidence type="ECO:0000256" key="1">
    <source>
        <dbReference type="SAM" id="Phobius"/>
    </source>
</evidence>
<gene>
    <name evidence="2" type="ORF">ACFSSB_04830</name>
</gene>
<keyword evidence="1" id="KW-0472">Membrane</keyword>